<evidence type="ECO:0000313" key="2">
    <source>
        <dbReference type="EMBL" id="MEI4273943.1"/>
    </source>
</evidence>
<evidence type="ECO:0000313" key="3">
    <source>
        <dbReference type="Proteomes" id="UP001361570"/>
    </source>
</evidence>
<reference evidence="2 3" key="1">
    <citation type="submission" date="2024-03" db="EMBL/GenBank/DDBJ databases">
        <title>Draft genome sequence of Klenkia sp. LSe6-5.</title>
        <authorList>
            <person name="Duangmal K."/>
            <person name="Chantavorakit T."/>
        </authorList>
    </citation>
    <scope>NUCLEOTIDE SEQUENCE [LARGE SCALE GENOMIC DNA]</scope>
    <source>
        <strain evidence="2 3">LSe6-5</strain>
    </source>
</reference>
<gene>
    <name evidence="2" type="ORF">TEK04_19655</name>
</gene>
<accession>A0ABU8DZ63</accession>
<keyword evidence="3" id="KW-1185">Reference proteome</keyword>
<feature type="compositionally biased region" description="Polar residues" evidence="1">
    <location>
        <begin position="1"/>
        <end position="10"/>
    </location>
</feature>
<dbReference type="Proteomes" id="UP001361570">
    <property type="component" value="Unassembled WGS sequence"/>
</dbReference>
<organism evidence="2 3">
    <name type="scientific">Klenkia sesuvii</name>
    <dbReference type="NCBI Taxonomy" id="3103137"/>
    <lineage>
        <taxon>Bacteria</taxon>
        <taxon>Bacillati</taxon>
        <taxon>Actinomycetota</taxon>
        <taxon>Actinomycetes</taxon>
        <taxon>Geodermatophilales</taxon>
        <taxon>Geodermatophilaceae</taxon>
        <taxon>Klenkia</taxon>
    </lineage>
</organism>
<name>A0ABU8DZ63_9ACTN</name>
<comment type="caution">
    <text evidence="2">The sequence shown here is derived from an EMBL/GenBank/DDBJ whole genome shotgun (WGS) entry which is preliminary data.</text>
</comment>
<dbReference type="EMBL" id="JBAPLU010000029">
    <property type="protein sequence ID" value="MEI4273943.1"/>
    <property type="molecule type" value="Genomic_DNA"/>
</dbReference>
<evidence type="ECO:0000256" key="1">
    <source>
        <dbReference type="SAM" id="MobiDB-lite"/>
    </source>
</evidence>
<feature type="region of interest" description="Disordered" evidence="1">
    <location>
        <begin position="1"/>
        <end position="28"/>
    </location>
</feature>
<proteinExistence type="predicted"/>
<protein>
    <submittedName>
        <fullName evidence="2">Uncharacterized protein</fullName>
    </submittedName>
</protein>
<sequence>METASAPTELTRNDEERRPPPGWATSGARSFDVPVVLEVSGSGHYLPSVGAGRFSIWGMAAKLLGMSLTGLAAAAMTFSLDAETAWKIAEEAAERFPDDERAAFVEVARLAGERSYPLLPGRLTGI</sequence>